<organism evidence="2 3">
    <name type="scientific">Bacillus canaveralius</name>
    <dbReference type="NCBI Taxonomy" id="1403243"/>
    <lineage>
        <taxon>Bacteria</taxon>
        <taxon>Bacillati</taxon>
        <taxon>Bacillota</taxon>
        <taxon>Bacilli</taxon>
        <taxon>Bacillales</taxon>
        <taxon>Bacillaceae</taxon>
        <taxon>Bacillus</taxon>
    </lineage>
</organism>
<accession>A0A2N5GJR6</accession>
<evidence type="ECO:0000313" key="2">
    <source>
        <dbReference type="EMBL" id="PLR81518.1"/>
    </source>
</evidence>
<keyword evidence="1" id="KW-1133">Transmembrane helix</keyword>
<feature type="transmembrane region" description="Helical" evidence="1">
    <location>
        <begin position="7"/>
        <end position="25"/>
    </location>
</feature>
<keyword evidence="1" id="KW-0472">Membrane</keyword>
<name>A0A2N5GJR6_9BACI</name>
<dbReference type="Proteomes" id="UP000234951">
    <property type="component" value="Unassembled WGS sequence"/>
</dbReference>
<dbReference type="EMBL" id="PGVA01000034">
    <property type="protein sequence ID" value="PLR81518.1"/>
    <property type="molecule type" value="Genomic_DNA"/>
</dbReference>
<comment type="caution">
    <text evidence="2">The sequence shown here is derived from an EMBL/GenBank/DDBJ whole genome shotgun (WGS) entry which is preliminary data.</text>
</comment>
<sequence length="27" mass="2976">METLAKVLLALCGLFVLIGLVYMVFFA</sequence>
<evidence type="ECO:0000313" key="3">
    <source>
        <dbReference type="Proteomes" id="UP000234951"/>
    </source>
</evidence>
<protein>
    <submittedName>
        <fullName evidence="2">Uncharacterized protein</fullName>
    </submittedName>
</protein>
<dbReference type="AlphaFoldDB" id="A0A2N5GJR6"/>
<proteinExistence type="predicted"/>
<keyword evidence="1" id="KW-0812">Transmembrane</keyword>
<reference evidence="2 3" key="1">
    <citation type="submission" date="2017-11" db="EMBL/GenBank/DDBJ databases">
        <title>Comparitive Functional Genomics of Dry Heat Resistant strains isolated from the Viking Spacecraft.</title>
        <authorList>
            <person name="Seuylemezian A."/>
            <person name="Cooper K."/>
            <person name="Vaishampayan P."/>
        </authorList>
    </citation>
    <scope>NUCLEOTIDE SEQUENCE [LARGE SCALE GENOMIC DNA]</scope>
    <source>
        <strain evidence="2 3">M4.6</strain>
    </source>
</reference>
<evidence type="ECO:0000256" key="1">
    <source>
        <dbReference type="SAM" id="Phobius"/>
    </source>
</evidence>
<gene>
    <name evidence="2" type="ORF">CU635_14995</name>
</gene>